<name>A0AAN9GKY6_9CAEN</name>
<dbReference type="Gene3D" id="3.40.50.880">
    <property type="match status" value="1"/>
</dbReference>
<dbReference type="PANTHER" id="PTHR48094">
    <property type="entry name" value="PROTEIN/NUCLEIC ACID DEGLYCASE DJ-1-RELATED"/>
    <property type="match status" value="1"/>
</dbReference>
<accession>A0AAN9GKY6</accession>
<sequence length="227" mass="24043">MGRRVLVVLTSHDNLGNTGNKTGWYLPEVAHPYHVFKAAGYTCDYISPKGGKAPMDPGSAEQFKDDEICKQFLGDQAVMSQINNTKTASQVSASDYDVMFYAGGHGPMYDLPSNTDIAAIATQVYEKGGILAAVCHGTVGLVPVKLSSGESVLKGQTVTSFSNSEEDAVSLSAVMPFMLETRLKDLGAKYSAADNFQPHVCVSGRIITGQNPASATAMAEAVVKQLA</sequence>
<dbReference type="EMBL" id="JBAMIC010000002">
    <property type="protein sequence ID" value="KAK7111766.1"/>
    <property type="molecule type" value="Genomic_DNA"/>
</dbReference>
<gene>
    <name evidence="5" type="ORF">V1264_011344</name>
</gene>
<protein>
    <recommendedName>
        <fullName evidence="4">DJ-1/PfpI domain-containing protein</fullName>
    </recommendedName>
</protein>
<comment type="similarity">
    <text evidence="3">Belongs to the peptidase C56 family. HSP31-like subfamily.</text>
</comment>
<dbReference type="Pfam" id="PF01965">
    <property type="entry name" value="DJ-1_PfpI"/>
    <property type="match status" value="1"/>
</dbReference>
<evidence type="ECO:0000256" key="3">
    <source>
        <dbReference type="ARBA" id="ARBA00038493"/>
    </source>
</evidence>
<evidence type="ECO:0000259" key="4">
    <source>
        <dbReference type="Pfam" id="PF01965"/>
    </source>
</evidence>
<dbReference type="PANTHER" id="PTHR48094:SF11">
    <property type="entry name" value="GLUTATHIONE-INDEPENDENT GLYOXALASE HSP31-RELATED"/>
    <property type="match status" value="1"/>
</dbReference>
<reference evidence="5 6" key="1">
    <citation type="submission" date="2024-02" db="EMBL/GenBank/DDBJ databases">
        <title>Chromosome-scale genome assembly of the rough periwinkle Littorina saxatilis.</title>
        <authorList>
            <person name="De Jode A."/>
            <person name="Faria R."/>
            <person name="Formenti G."/>
            <person name="Sims Y."/>
            <person name="Smith T.P."/>
            <person name="Tracey A."/>
            <person name="Wood J.M.D."/>
            <person name="Zagrodzka Z.B."/>
            <person name="Johannesson K."/>
            <person name="Butlin R.K."/>
            <person name="Leder E.H."/>
        </authorList>
    </citation>
    <scope>NUCLEOTIDE SEQUENCE [LARGE SCALE GENOMIC DNA]</scope>
    <source>
        <strain evidence="5">Snail1</strain>
        <tissue evidence="5">Muscle</tissue>
    </source>
</reference>
<comment type="caution">
    <text evidence="5">The sequence shown here is derived from an EMBL/GenBank/DDBJ whole genome shotgun (WGS) entry which is preliminary data.</text>
</comment>
<feature type="domain" description="DJ-1/PfpI" evidence="4">
    <location>
        <begin position="28"/>
        <end position="225"/>
    </location>
</feature>
<dbReference type="SUPFAM" id="SSF52317">
    <property type="entry name" value="Class I glutamine amidotransferase-like"/>
    <property type="match status" value="1"/>
</dbReference>
<dbReference type="CDD" id="cd03141">
    <property type="entry name" value="GATase1_Hsp31_like"/>
    <property type="match status" value="1"/>
</dbReference>
<dbReference type="AlphaFoldDB" id="A0AAN9GKY6"/>
<dbReference type="GO" id="GO:0005737">
    <property type="term" value="C:cytoplasm"/>
    <property type="evidence" value="ECO:0007669"/>
    <property type="project" value="TreeGrafter"/>
</dbReference>
<evidence type="ECO:0000313" key="5">
    <source>
        <dbReference type="EMBL" id="KAK7111766.1"/>
    </source>
</evidence>
<dbReference type="InterPro" id="IPR002818">
    <property type="entry name" value="DJ-1/PfpI"/>
</dbReference>
<dbReference type="InterPro" id="IPR050325">
    <property type="entry name" value="Prot/Nucl_acid_deglycase"/>
</dbReference>
<evidence type="ECO:0000313" key="6">
    <source>
        <dbReference type="Proteomes" id="UP001374579"/>
    </source>
</evidence>
<organism evidence="5 6">
    <name type="scientific">Littorina saxatilis</name>
    <dbReference type="NCBI Taxonomy" id="31220"/>
    <lineage>
        <taxon>Eukaryota</taxon>
        <taxon>Metazoa</taxon>
        <taxon>Spiralia</taxon>
        <taxon>Lophotrochozoa</taxon>
        <taxon>Mollusca</taxon>
        <taxon>Gastropoda</taxon>
        <taxon>Caenogastropoda</taxon>
        <taxon>Littorinimorpha</taxon>
        <taxon>Littorinoidea</taxon>
        <taxon>Littorinidae</taxon>
        <taxon>Littorina</taxon>
    </lineage>
</organism>
<dbReference type="GO" id="GO:0019243">
    <property type="term" value="P:methylglyoxal catabolic process to D-lactate via S-lactoyl-glutathione"/>
    <property type="evidence" value="ECO:0007669"/>
    <property type="project" value="TreeGrafter"/>
</dbReference>
<keyword evidence="1" id="KW-0346">Stress response</keyword>
<keyword evidence="6" id="KW-1185">Reference proteome</keyword>
<dbReference type="Proteomes" id="UP001374579">
    <property type="component" value="Unassembled WGS sequence"/>
</dbReference>
<evidence type="ECO:0000256" key="2">
    <source>
        <dbReference type="ARBA" id="ARBA00023239"/>
    </source>
</evidence>
<evidence type="ECO:0000256" key="1">
    <source>
        <dbReference type="ARBA" id="ARBA00023016"/>
    </source>
</evidence>
<proteinExistence type="inferred from homology"/>
<keyword evidence="2" id="KW-0456">Lyase</keyword>
<dbReference type="GO" id="GO:0019172">
    <property type="term" value="F:glyoxalase III activity"/>
    <property type="evidence" value="ECO:0007669"/>
    <property type="project" value="TreeGrafter"/>
</dbReference>
<dbReference type="InterPro" id="IPR029062">
    <property type="entry name" value="Class_I_gatase-like"/>
</dbReference>